<feature type="chain" id="PRO_5019296546" description="Fimbrillin family protein" evidence="1">
    <location>
        <begin position="20"/>
        <end position="287"/>
    </location>
</feature>
<gene>
    <name evidence="2" type="ORF">DWX38_16800</name>
</gene>
<organism evidence="2 3">
    <name type="scientific">Bacteroides clarus</name>
    <dbReference type="NCBI Taxonomy" id="626929"/>
    <lineage>
        <taxon>Bacteria</taxon>
        <taxon>Pseudomonadati</taxon>
        <taxon>Bacteroidota</taxon>
        <taxon>Bacteroidia</taxon>
        <taxon>Bacteroidales</taxon>
        <taxon>Bacteroidaceae</taxon>
        <taxon>Bacteroides</taxon>
    </lineage>
</organism>
<keyword evidence="1" id="KW-0732">Signal</keyword>
<sequence>MKKKFSNISLLLIILFVLASCSNEDYLGGHFTTDREGSMVNISAHITSELFQDKTFVAGDKIGITTSYNDNTSRNRSYTCAEDGATFDATIGVPIYIKGNGFISAYYPFMGEDGNEAIINLNTKDQSAIPPLFVANTNDITIGVTSAILNFKYAYAQMKLNLIVPEDETIKGYRLCGFVHEATVNSFTNDIELNVTSDLADVVYNSAKVITLTLIPQIVTADSYDPAKIVILGTNRSYTVAMGEVSLVQDHMNEYNIDLTDGIGSIEFIPGGAQWTPSTGGGNISSH</sequence>
<dbReference type="Pfam" id="PF13149">
    <property type="entry name" value="Mfa_like_1"/>
    <property type="match status" value="1"/>
</dbReference>
<dbReference type="AlphaFoldDB" id="A0A412MVZ0"/>
<evidence type="ECO:0000313" key="2">
    <source>
        <dbReference type="EMBL" id="RGT28519.1"/>
    </source>
</evidence>
<dbReference type="InterPro" id="IPR025049">
    <property type="entry name" value="Mfa-like_1"/>
</dbReference>
<dbReference type="PROSITE" id="PS51257">
    <property type="entry name" value="PROKAR_LIPOPROTEIN"/>
    <property type="match status" value="1"/>
</dbReference>
<evidence type="ECO:0000313" key="3">
    <source>
        <dbReference type="Proteomes" id="UP000285159"/>
    </source>
</evidence>
<dbReference type="RefSeq" id="WP_009120335.1">
    <property type="nucleotide sequence ID" value="NZ_CABIZW010000003.1"/>
</dbReference>
<reference evidence="2 3" key="1">
    <citation type="submission" date="2018-08" db="EMBL/GenBank/DDBJ databases">
        <title>A genome reference for cultivated species of the human gut microbiota.</title>
        <authorList>
            <person name="Zou Y."/>
            <person name="Xue W."/>
            <person name="Luo G."/>
        </authorList>
    </citation>
    <scope>NUCLEOTIDE SEQUENCE [LARGE SCALE GENOMIC DNA]</scope>
    <source>
        <strain evidence="2 3">AF19-1AC</strain>
    </source>
</reference>
<dbReference type="EMBL" id="QRWP01000027">
    <property type="protein sequence ID" value="RGT28519.1"/>
    <property type="molecule type" value="Genomic_DNA"/>
</dbReference>
<feature type="signal peptide" evidence="1">
    <location>
        <begin position="1"/>
        <end position="19"/>
    </location>
</feature>
<dbReference type="Proteomes" id="UP000285159">
    <property type="component" value="Unassembled WGS sequence"/>
</dbReference>
<dbReference type="Gene3D" id="2.60.40.2620">
    <property type="entry name" value="Fimbrillin-like"/>
    <property type="match status" value="1"/>
</dbReference>
<evidence type="ECO:0000256" key="1">
    <source>
        <dbReference type="SAM" id="SignalP"/>
    </source>
</evidence>
<dbReference type="InterPro" id="IPR042278">
    <property type="entry name" value="Mfa-like_1_N"/>
</dbReference>
<evidence type="ECO:0008006" key="4">
    <source>
        <dbReference type="Google" id="ProtNLM"/>
    </source>
</evidence>
<name>A0A412MVZ0_9BACE</name>
<accession>A0A412MVZ0</accession>
<protein>
    <recommendedName>
        <fullName evidence="4">Fimbrillin family protein</fullName>
    </recommendedName>
</protein>
<comment type="caution">
    <text evidence="2">The sequence shown here is derived from an EMBL/GenBank/DDBJ whole genome shotgun (WGS) entry which is preliminary data.</text>
</comment>
<proteinExistence type="predicted"/>
<dbReference type="CDD" id="cd13120">
    <property type="entry name" value="BF2867_like_N"/>
    <property type="match status" value="1"/>
</dbReference>